<evidence type="ECO:0000313" key="3">
    <source>
        <dbReference type="Proteomes" id="UP000663207"/>
    </source>
</evidence>
<organism evidence="2 3">
    <name type="scientific">Shewanella sedimentimangrovi</name>
    <dbReference type="NCBI Taxonomy" id="2814293"/>
    <lineage>
        <taxon>Bacteria</taxon>
        <taxon>Pseudomonadati</taxon>
        <taxon>Pseudomonadota</taxon>
        <taxon>Gammaproteobacteria</taxon>
        <taxon>Alteromonadales</taxon>
        <taxon>Shewanellaceae</taxon>
        <taxon>Shewanella</taxon>
    </lineage>
</organism>
<dbReference type="Proteomes" id="UP000663207">
    <property type="component" value="Chromosome"/>
</dbReference>
<evidence type="ECO:0000259" key="1">
    <source>
        <dbReference type="SMART" id="SM00894"/>
    </source>
</evidence>
<proteinExistence type="predicted"/>
<dbReference type="Pfam" id="PF05901">
    <property type="entry name" value="Excalibur"/>
    <property type="match status" value="1"/>
</dbReference>
<protein>
    <submittedName>
        <fullName evidence="2">Excalibur calcium-binding domain-containing protein</fullName>
    </submittedName>
</protein>
<keyword evidence="3" id="KW-1185">Reference proteome</keyword>
<reference evidence="2 3" key="1">
    <citation type="submission" date="2021-03" db="EMBL/GenBank/DDBJ databases">
        <title>Novel species identification of genus Shewanella.</title>
        <authorList>
            <person name="Liu G."/>
            <person name="Zhang Q."/>
        </authorList>
    </citation>
    <scope>NUCLEOTIDE SEQUENCE [LARGE SCALE GENOMIC DNA]</scope>
    <source>
        <strain evidence="2 3">FJAT-52962</strain>
    </source>
</reference>
<feature type="domain" description="Excalibur calcium-binding" evidence="1">
    <location>
        <begin position="58"/>
        <end position="93"/>
    </location>
</feature>
<sequence>MKKLILILALATLAWHYQQRNLATSDGADIQEEDVIESEFEQEPLSQTPQLPQFTCDGRQHCSQMRSFAEAEFFLKNCPNTKMDGDHDGIPCERQFGL</sequence>
<gene>
    <name evidence="2" type="ORF">JYB85_15810</name>
</gene>
<dbReference type="InterPro" id="IPR008613">
    <property type="entry name" value="Excalibur_Ca-bd_domain"/>
</dbReference>
<dbReference type="EMBL" id="CP071502">
    <property type="protein sequence ID" value="QSX36722.1"/>
    <property type="molecule type" value="Genomic_DNA"/>
</dbReference>
<evidence type="ECO:0000313" key="2">
    <source>
        <dbReference type="EMBL" id="QSX36722.1"/>
    </source>
</evidence>
<accession>A0ABX7QYV1</accession>
<name>A0ABX7QYV1_9GAMM</name>
<dbReference type="SMART" id="SM00894">
    <property type="entry name" value="Excalibur"/>
    <property type="match status" value="1"/>
</dbReference>